<dbReference type="InterPro" id="IPR003591">
    <property type="entry name" value="Leu-rich_rpt_typical-subtyp"/>
</dbReference>
<dbReference type="InterPro" id="IPR013783">
    <property type="entry name" value="Ig-like_fold"/>
</dbReference>
<evidence type="ECO:0000256" key="1">
    <source>
        <dbReference type="ARBA" id="ARBA00022614"/>
    </source>
</evidence>
<protein>
    <submittedName>
        <fullName evidence="7">T9SS type A sorting domain-containing protein</fullName>
    </submittedName>
</protein>
<dbReference type="InterPro" id="IPR001611">
    <property type="entry name" value="Leu-rich_rpt"/>
</dbReference>
<dbReference type="NCBIfam" id="TIGR04183">
    <property type="entry name" value="Por_Secre_tail"/>
    <property type="match status" value="1"/>
</dbReference>
<reference evidence="7 8" key="1">
    <citation type="submission" date="2020-04" db="EMBL/GenBank/DDBJ databases">
        <title>Flammeovirga sp. SR4, a novel species isolated from seawater.</title>
        <authorList>
            <person name="Wang X."/>
        </authorList>
    </citation>
    <scope>NUCLEOTIDE SEQUENCE [LARGE SCALE GENOMIC DNA]</scope>
    <source>
        <strain evidence="7 8">ATCC 23126</strain>
    </source>
</reference>
<gene>
    <name evidence="7" type="ORF">HHU12_07265</name>
</gene>
<keyword evidence="2 5" id="KW-0732">Signal</keyword>
<dbReference type="Proteomes" id="UP000576082">
    <property type="component" value="Unassembled WGS sequence"/>
</dbReference>
<proteinExistence type="predicted"/>
<name>A0A7X9RT06_9BACT</name>
<keyword evidence="3" id="KW-0677">Repeat</keyword>
<dbReference type="Gene3D" id="3.80.10.10">
    <property type="entry name" value="Ribonuclease Inhibitor"/>
    <property type="match status" value="2"/>
</dbReference>
<dbReference type="PANTHER" id="PTHR45752">
    <property type="entry name" value="LEUCINE-RICH REPEAT-CONTAINING"/>
    <property type="match status" value="1"/>
</dbReference>
<evidence type="ECO:0000256" key="2">
    <source>
        <dbReference type="ARBA" id="ARBA00022729"/>
    </source>
</evidence>
<dbReference type="EMBL" id="JABANE010000014">
    <property type="protein sequence ID" value="NME67756.1"/>
    <property type="molecule type" value="Genomic_DNA"/>
</dbReference>
<dbReference type="PROSITE" id="PS50835">
    <property type="entry name" value="IG_LIKE"/>
    <property type="match status" value="1"/>
</dbReference>
<dbReference type="PANTHER" id="PTHR45752:SF21">
    <property type="entry name" value="LEUCINE-RICH REPEAT-CONTAINING PROTEIN 63"/>
    <property type="match status" value="1"/>
</dbReference>
<dbReference type="InterPro" id="IPR032675">
    <property type="entry name" value="LRR_dom_sf"/>
</dbReference>
<keyword evidence="4" id="KW-1015">Disulfide bond</keyword>
<dbReference type="Gene3D" id="2.60.40.10">
    <property type="entry name" value="Immunoglobulins"/>
    <property type="match status" value="1"/>
</dbReference>
<evidence type="ECO:0000313" key="8">
    <source>
        <dbReference type="Proteomes" id="UP000576082"/>
    </source>
</evidence>
<accession>A0A7X9RT06</accession>
<dbReference type="Pfam" id="PF18962">
    <property type="entry name" value="Por_Secre_tail"/>
    <property type="match status" value="1"/>
</dbReference>
<dbReference type="SUPFAM" id="SSF48726">
    <property type="entry name" value="Immunoglobulin"/>
    <property type="match status" value="1"/>
</dbReference>
<dbReference type="SMART" id="SM00369">
    <property type="entry name" value="LRR_TYP"/>
    <property type="match status" value="5"/>
</dbReference>
<keyword evidence="1" id="KW-0433">Leucine-rich repeat</keyword>
<evidence type="ECO:0000256" key="4">
    <source>
        <dbReference type="ARBA" id="ARBA00023157"/>
    </source>
</evidence>
<evidence type="ECO:0000256" key="3">
    <source>
        <dbReference type="ARBA" id="ARBA00022737"/>
    </source>
</evidence>
<dbReference type="SUPFAM" id="SSF52058">
    <property type="entry name" value="L domain-like"/>
    <property type="match status" value="2"/>
</dbReference>
<organism evidence="7 8">
    <name type="scientific">Flammeovirga aprica JL-4</name>
    <dbReference type="NCBI Taxonomy" id="694437"/>
    <lineage>
        <taxon>Bacteria</taxon>
        <taxon>Pseudomonadati</taxon>
        <taxon>Bacteroidota</taxon>
        <taxon>Cytophagia</taxon>
        <taxon>Cytophagales</taxon>
        <taxon>Flammeovirgaceae</taxon>
        <taxon>Flammeovirga</taxon>
    </lineage>
</organism>
<feature type="chain" id="PRO_5031397513" evidence="5">
    <location>
        <begin position="23"/>
        <end position="3223"/>
    </location>
</feature>
<keyword evidence="8" id="KW-1185">Reference proteome</keyword>
<dbReference type="RefSeq" id="WP_169656085.1">
    <property type="nucleotide sequence ID" value="NZ_JABANE010000014.1"/>
</dbReference>
<dbReference type="InterPro" id="IPR036179">
    <property type="entry name" value="Ig-like_dom_sf"/>
</dbReference>
<feature type="domain" description="Ig-like" evidence="6">
    <location>
        <begin position="2890"/>
        <end position="2971"/>
    </location>
</feature>
<dbReference type="InterPro" id="IPR007110">
    <property type="entry name" value="Ig-like_dom"/>
</dbReference>
<dbReference type="PROSITE" id="PS51450">
    <property type="entry name" value="LRR"/>
    <property type="match status" value="2"/>
</dbReference>
<evidence type="ECO:0000313" key="7">
    <source>
        <dbReference type="EMBL" id="NME67756.1"/>
    </source>
</evidence>
<sequence>MTNKIHFFFIALFTFLCFSVNAQDVIIEKQNGRLTAPAGEESAFGNKILYSNSDDLIITHNDQKVFTYQRNSNGDFELLNTSSDYTKYKAQTITLRVNDEGGSTDINFVESDYKYTVRDEMEVEFFDYNESTEFPVMIGYDGTDWYYRIYHNSIGEYIHFKSPDQFPIFYQKSINEFGEYDPDFSQYLPFNSRIVFGTENLLIHTDGGTTYTLTRAKDKDTGEDIYTEIESIGDGAIDVYPNADNPVYEASYNDGESDHYLYYVYENWEEERFVLFDTPFPTFEDFIASSAPYLQQFSGSYKSEIPTEETTLSRTISAIEFNNDNQQLLLGFEDQYFYQGVIETYNLSMELFEAEGTLWDKNKIYTPINPVSGFGRSFDLGGNIAIATDQGLELQDISTNTLINFAGTNSQSGGVKYFSDNSSVLVWTEDELAIYHENTYSKEMSLASVTTFTDVINDVEIIENGDDFVILVTYENDEVIHSFRSTFPASTGSFSLPITPLATVTKPNSSPGANQNFIFSPSDYGLFGLSRDLQTLFKIDYNFESDILNLNQVDVIAGIENATQFGADIGLYSNLFISTSNNYITEYTFQYQTENDGNWSSTTTWKNGFIPLGLDSDVIKINNIVTKDDNINIQASKFEIATTGNLTIPEGSTTTTKVDEFTNSGTLNIGNKSLFEFQAGANNTGAQIFIGSDNQTDFTGALFIFIQYDNDPRIFVNDGLITINESGYFSIGGNWKNSAANNITFTYDALENDYEYATLEIYGEEHDMNVDLIEVSIPNLTFYNYSGDLSVNGDLHVRHQISADGENDYINTESANLFIDAPIYDNDNVYLSISDLTFNNLVINDERHYADYYGYISIKNQLILNADFNADGNIDLEINENVEPIVGDYGIKYLSSDLQFYLNLKNEPSSFSVDIPFLVGVGYEVISNYFNLPLSLVDVTPTYPSAAEGDSKIKIYPNNYFGSDEEFFIDDINYYGYKNRIWHIDFENLDQLSATAKTPLDGAIPYYIDELTDYNFVLRDNFLENQSLLSGHSFVNDSISIDLTLTSNTIDLILTSLKDQKLFHSITDGQWDYDETWDIYDTPSSNDSVVIRHDVSVQTSGYLGEGGEPTVGEFNVEIQEPIIIGGITSTKAVKITSRDVEGENVYGDLNLDDYNGPVLFVCSNLIIDDNCSISLSDYSTMILDDVENYSGGEEPIFEFKNASNPTININGEIYMSGSSYLEIHRDINWNGTLFDDASSQFSFYGDIISGSETLSVSNLTFNELDTDDDRVINVNVPISISDNGSIQSQGQLGINFNNGFSMASNAVINSLGYVTINGNANDDTDILNIYTTEYIPSEVEPVVEELSTPDNFLSLIINDYETVNFNNSFTVGKSLTFNNSNDNLTTIEHDGDYIKINKDGYSLESPEKILSLNNVTSIRGNLDQVTELEVNWKEFGYNKPVFDNSISFGNFNSIGDTIFLVNPVYNDLIGNFALLAQQPTVLHREKQLPDDSFVRTNTIRSDEDSIYLLISVNTLSATRDTIYNDEQLNVYFNTDSISTGTQVTSVELDRGGTKVRAYSFPKSAFPDLNTNLYQNVEFSIALEHDSVTNSETTKVPITFLNIPSGYIHEVDREPLVNFINELEFINDGSVFTEFGWEADSITSLFNNGTVSSLKGLADYIVLNGEGRVLSIDFSNKNISGVSFAQLSPVITPSSEGEEIILTDTELLNVPVLGMEYLDTVTLEDNYLDFSDLSVYGEGDFDYNLEYTTPASPFDSYSFNFKRDLSQAFYTFNTGNTYSFDAISVVNVDDPGEVITINAEESGEYTFTFDYSSKAEGSHNYIITIENTGGFTNLNSVPELEFALSATIEDGEVEKTILFNFLTALGGYESISMADNMRDWADPNDFKIDQFGYVKEINISNLNLTSVPSEIHNFTALDELNVSTNQLFFDDIDALVAGFAGMESPVNITLGTSQTYIFTAETSKIYRGEDSTFVQDFSSYTGETDLIYNWYYDGSLDASFTGNSYTVPSENESYNNKKLELILAHNNYDGLEIKVADYTFEYSLGREDSVTLYNILVEIGATPDLTQNMRQWLDADTEIDEYGRVKVLDLAGYDLASIPSDVASLNYLENVDISDNNLQDITLSTYINIRGEKIQFKVDDNQLFFDDIFSNIDFISSYDIQTYDSFTTENDIITYGDSYSFDGTIPGLTLNYTWTKESDNSILSSPALFEVLFMDPTFADSYILNVTSNDVANLSIEVARVNLGFTLGQEDSVALYNLFVDLGITPDQSLEMREWLDPNNDSIATKIDDYGRVISLDLSSRMLSSIPADVASFNYLETANFADNQLEDIDLTGYINNNSQNTLFNLDSNYLFFDEITANNAFISSYAIQTYSGYDTLTDTVTYGASFTYDGDLNDQTLNYSWIKVSDSSQVSQTSALAIPFMESQNAGSYRLNVTSNNVSDLNILTKQVDLIFTLGQEDSLLLHQMFTEIGHTAYDPSTEFRTWMPDRIDIDNYGRVTALNLAQFGINNDDANLLSSLPSQLGSFAYLTALNIENNHLDFEDLATIDALIGITSYTPQLTPPFTESHFVIQYDEFSKEYASDNTREYAWVFKGDTLSKANNALLEVFSFDPSKEGVYQLVESAPSTPWDELKLTIGEITLNYQSLISEADSIALHQLFTRMSVDFDDNERIIDWPRMEYNLDGHITALFLHELNGTDSLPNLIAQFDDLETLKLYNSNISHISDSLWNINTLEYLDLSDNNLFDDDVSGLSKLSNLTTLWLSLNNLSNIPDITGNFSLRYLIMDDNNISSIGAEFNSLFNLIDLSFAGNNIESITTDFSLLISLKKLDFSRNNLTEWTTQLPESVEELLLYTNSISSLDSISNTIILNVADNKLFYNDLVNFQKEFLNYSPQRYDVVYENVAMIQGENYSFSHNFEDEDLIYIWFKDGVIIDTLQTKDINLVDMKNADAGVYTCFVSHPYWTDLSIQTAQISIGINCGNDLNVSIQTNSNEWFCEGEDIDVQIEALSSTADLTYIWYKGDELLPLLNTAVVSVHEAGKYSVKIQNSEGCTSFSDSIEVRVSTPIASPSIINTGDSLTVETVNNDLQYFWYVDGQLIEESGSIIPKRVSGNYTVEVVNESGCSEVSNMINVLPSEIITNLDEELQELISLYPQPANQLLNISFDAFIQVDKISLITTSGTKVNVDFTQNQNSYEVPTKTLNNGIYLLELVQKNGLTSYHKVLIAH</sequence>
<feature type="signal peptide" evidence="5">
    <location>
        <begin position="1"/>
        <end position="22"/>
    </location>
</feature>
<dbReference type="InterPro" id="IPR050715">
    <property type="entry name" value="LRR-SigEffector_domain"/>
</dbReference>
<comment type="caution">
    <text evidence="7">The sequence shown here is derived from an EMBL/GenBank/DDBJ whole genome shotgun (WGS) entry which is preliminary data.</text>
</comment>
<evidence type="ECO:0000256" key="5">
    <source>
        <dbReference type="SAM" id="SignalP"/>
    </source>
</evidence>
<dbReference type="InterPro" id="IPR026444">
    <property type="entry name" value="Secre_tail"/>
</dbReference>
<evidence type="ECO:0000259" key="6">
    <source>
        <dbReference type="PROSITE" id="PS50835"/>
    </source>
</evidence>